<accession>A0A9U8EEW3</accession>
<dbReference type="GeneID" id="106069289"/>
<sequence length="223" mass="26083">MDGTKRRGVNNTESLQTNLEVQLEGRKLNLNENEPITSAIYYFCNKRIEREPKETRIINFSVNTFTEFLDTTQFFCDDFNHMWTHAIILELWKTVIDLQIPELIAIFEKKVGRIMCANNIETIYGMAYLYQSHAVVLQTRLFLQRLYIKDDEMHLYCILSFKDFLSIIKDDCIQVESEDIVLRSIFLWAEKQEGSSGASEDGQQCPKKKVDCNVPCKEENELN</sequence>
<dbReference type="RefSeq" id="XP_013084362.2">
    <property type="nucleotide sequence ID" value="XM_013228908.2"/>
</dbReference>
<gene>
    <name evidence="2" type="primary">LOC106069289</name>
</gene>
<organism evidence="1 2">
    <name type="scientific">Biomphalaria glabrata</name>
    <name type="common">Bloodfluke planorb</name>
    <name type="synonym">Freshwater snail</name>
    <dbReference type="NCBI Taxonomy" id="6526"/>
    <lineage>
        <taxon>Eukaryota</taxon>
        <taxon>Metazoa</taxon>
        <taxon>Spiralia</taxon>
        <taxon>Lophotrochozoa</taxon>
        <taxon>Mollusca</taxon>
        <taxon>Gastropoda</taxon>
        <taxon>Heterobranchia</taxon>
        <taxon>Euthyneura</taxon>
        <taxon>Panpulmonata</taxon>
        <taxon>Hygrophila</taxon>
        <taxon>Lymnaeoidea</taxon>
        <taxon>Planorbidae</taxon>
        <taxon>Biomphalaria</taxon>
    </lineage>
</organism>
<protein>
    <submittedName>
        <fullName evidence="2">Uncharacterized protein LOC106069289</fullName>
    </submittedName>
</protein>
<evidence type="ECO:0000313" key="1">
    <source>
        <dbReference type="Proteomes" id="UP001165740"/>
    </source>
</evidence>
<evidence type="ECO:0000313" key="2">
    <source>
        <dbReference type="RefSeq" id="XP_013084362.2"/>
    </source>
</evidence>
<reference evidence="2" key="1">
    <citation type="submission" date="2025-08" db="UniProtKB">
        <authorList>
            <consortium name="RefSeq"/>
        </authorList>
    </citation>
    <scope>IDENTIFICATION</scope>
</reference>
<keyword evidence="1" id="KW-1185">Reference proteome</keyword>
<dbReference type="Proteomes" id="UP001165740">
    <property type="component" value="Chromosome 12"/>
</dbReference>
<name>A0A9U8EEW3_BIOGL</name>
<proteinExistence type="predicted"/>
<dbReference type="KEGG" id="bgt:106069289"/>
<dbReference type="AlphaFoldDB" id="A0A9U8EEW3"/>